<gene>
    <name evidence="2" type="ORF">BCF58_1562</name>
</gene>
<proteinExistence type="predicted"/>
<evidence type="ECO:0000313" key="2">
    <source>
        <dbReference type="EMBL" id="RKS97440.1"/>
    </source>
</evidence>
<feature type="signal peptide" evidence="1">
    <location>
        <begin position="1"/>
        <end position="19"/>
    </location>
</feature>
<dbReference type="Gene3D" id="2.60.120.40">
    <property type="match status" value="1"/>
</dbReference>
<dbReference type="Proteomes" id="UP000272428">
    <property type="component" value="Unassembled WGS sequence"/>
</dbReference>
<sequence>MKKILLLVCSLGFSALYFGQVGINTTAPTATLDVVGQPTTATTVDGILPPRLTGDQLQAKDAIYTAAQNGVIVYVTSAVTTPSPKTANITAPGFYYYDAVNSSWSSLRSSGQAGGTGTALYASRDGAWSLANLGIAGTNWNKISLTSTDTITGVPSLINNGVYTAPKPGLYEVKYDVQLEGGVDLSLLGGKSLGIIKNGTTIIDQKIFDAVRVSILSVTLASVPVTSTTLNTVVQLNTGDTLTFAVETGGVNLGLLTDGKVSVNVYKISE</sequence>
<dbReference type="OrthoDB" id="1345111at2"/>
<accession>A0A495SB06</accession>
<dbReference type="RefSeq" id="WP_121461237.1">
    <property type="nucleotide sequence ID" value="NZ_RBXB01000002.1"/>
</dbReference>
<keyword evidence="1" id="KW-0732">Signal</keyword>
<organism evidence="2 3">
    <name type="scientific">Chryseobacterium defluvii</name>
    <dbReference type="NCBI Taxonomy" id="160396"/>
    <lineage>
        <taxon>Bacteria</taxon>
        <taxon>Pseudomonadati</taxon>
        <taxon>Bacteroidota</taxon>
        <taxon>Flavobacteriia</taxon>
        <taxon>Flavobacteriales</taxon>
        <taxon>Weeksellaceae</taxon>
        <taxon>Chryseobacterium group</taxon>
        <taxon>Chryseobacterium</taxon>
    </lineage>
</organism>
<feature type="chain" id="PRO_5019746608" description="C1q domain-containing protein" evidence="1">
    <location>
        <begin position="20"/>
        <end position="270"/>
    </location>
</feature>
<evidence type="ECO:0000313" key="3">
    <source>
        <dbReference type="Proteomes" id="UP000272428"/>
    </source>
</evidence>
<dbReference type="AlphaFoldDB" id="A0A495SB06"/>
<name>A0A495SB06_9FLAO</name>
<dbReference type="InterPro" id="IPR008983">
    <property type="entry name" value="Tumour_necrosis_fac-like_dom"/>
</dbReference>
<protein>
    <recommendedName>
        <fullName evidence="4">C1q domain-containing protein</fullName>
    </recommendedName>
</protein>
<keyword evidence="3" id="KW-1185">Reference proteome</keyword>
<reference evidence="2 3" key="1">
    <citation type="submission" date="2018-10" db="EMBL/GenBank/DDBJ databases">
        <title>Genomic Encyclopedia of Archaeal and Bacterial Type Strains, Phase II (KMG-II): from individual species to whole genera.</title>
        <authorList>
            <person name="Goeker M."/>
        </authorList>
    </citation>
    <scope>NUCLEOTIDE SEQUENCE [LARGE SCALE GENOMIC DNA]</scope>
    <source>
        <strain evidence="2 3">DSM 14219</strain>
    </source>
</reference>
<dbReference type="EMBL" id="RBXB01000002">
    <property type="protein sequence ID" value="RKS97440.1"/>
    <property type="molecule type" value="Genomic_DNA"/>
</dbReference>
<evidence type="ECO:0000256" key="1">
    <source>
        <dbReference type="SAM" id="SignalP"/>
    </source>
</evidence>
<evidence type="ECO:0008006" key="4">
    <source>
        <dbReference type="Google" id="ProtNLM"/>
    </source>
</evidence>
<comment type="caution">
    <text evidence="2">The sequence shown here is derived from an EMBL/GenBank/DDBJ whole genome shotgun (WGS) entry which is preliminary data.</text>
</comment>